<dbReference type="Pfam" id="PF10607">
    <property type="entry name" value="CTLH"/>
    <property type="match status" value="1"/>
</dbReference>
<evidence type="ECO:0000259" key="8">
    <source>
        <dbReference type="PROSITE" id="PS51867"/>
    </source>
</evidence>
<dbReference type="SMART" id="SM00757">
    <property type="entry name" value="CRA"/>
    <property type="match status" value="1"/>
</dbReference>
<keyword evidence="2" id="KW-0963">Cytoplasm</keyword>
<dbReference type="Gene3D" id="3.30.40.10">
    <property type="entry name" value="Zinc/RING finger domain, C3HC4 (zinc finger)"/>
    <property type="match status" value="1"/>
</dbReference>
<dbReference type="PANTHER" id="PTHR12170:SF3">
    <property type="entry name" value="GH10162P"/>
    <property type="match status" value="1"/>
</dbReference>
<evidence type="ECO:0000256" key="5">
    <source>
        <dbReference type="ARBA" id="ARBA00022833"/>
    </source>
</evidence>
<dbReference type="InterPro" id="IPR013144">
    <property type="entry name" value="CRA_dom"/>
</dbReference>
<dbReference type="GO" id="GO:0005737">
    <property type="term" value="C:cytoplasm"/>
    <property type="evidence" value="ECO:0007669"/>
    <property type="project" value="UniProtKB-SubCell"/>
</dbReference>
<comment type="subcellular location">
    <subcellularLocation>
        <location evidence="1">Cytoplasm</location>
    </subcellularLocation>
</comment>
<evidence type="ECO:0000256" key="1">
    <source>
        <dbReference type="ARBA" id="ARBA00004496"/>
    </source>
</evidence>
<dbReference type="InterPro" id="IPR027370">
    <property type="entry name" value="Znf-RING_euk"/>
</dbReference>
<dbReference type="Pfam" id="PF13445">
    <property type="entry name" value="zf-RING_UBOX"/>
    <property type="match status" value="1"/>
</dbReference>
<evidence type="ECO:0000313" key="9">
    <source>
        <dbReference type="EnsemblMetazoa" id="XP_019772874.1"/>
    </source>
</evidence>
<dbReference type="GO" id="GO:0008270">
    <property type="term" value="F:zinc ion binding"/>
    <property type="evidence" value="ECO:0007669"/>
    <property type="project" value="UniProtKB-KW"/>
</dbReference>
<protein>
    <recommendedName>
        <fullName evidence="11">RING-Gid-type domain-containing protein</fullName>
    </recommendedName>
</protein>
<dbReference type="Proteomes" id="UP000019118">
    <property type="component" value="Unassembled WGS sequence"/>
</dbReference>
<dbReference type="InterPro" id="IPR024964">
    <property type="entry name" value="CTLH/CRA"/>
</dbReference>
<dbReference type="InterPro" id="IPR045098">
    <property type="entry name" value="Fyv10_fam"/>
</dbReference>
<dbReference type="GO" id="GO:0034657">
    <property type="term" value="C:GID complex"/>
    <property type="evidence" value="ECO:0007669"/>
    <property type="project" value="TreeGrafter"/>
</dbReference>
<reference evidence="10" key="1">
    <citation type="journal article" date="2013" name="Genome Biol.">
        <title>Draft genome of the mountain pine beetle, Dendroctonus ponderosae Hopkins, a major forest pest.</title>
        <authorList>
            <person name="Keeling C.I."/>
            <person name="Yuen M.M."/>
            <person name="Liao N.Y."/>
            <person name="Docking T.R."/>
            <person name="Chan S.K."/>
            <person name="Taylor G.A."/>
            <person name="Palmquist D.L."/>
            <person name="Jackman S.D."/>
            <person name="Nguyen A."/>
            <person name="Li M."/>
            <person name="Henderson H."/>
            <person name="Janes J.K."/>
            <person name="Zhao Y."/>
            <person name="Pandoh P."/>
            <person name="Moore R."/>
            <person name="Sperling F.A."/>
            <person name="Huber D.P."/>
            <person name="Birol I."/>
            <person name="Jones S.J."/>
            <person name="Bohlmann J."/>
        </authorList>
    </citation>
    <scope>NUCLEOTIDE SEQUENCE</scope>
</reference>
<accession>A0AAR5QI26</accession>
<keyword evidence="4 6" id="KW-0863">Zinc-finger</keyword>
<dbReference type="GO" id="GO:0043161">
    <property type="term" value="P:proteasome-mediated ubiquitin-dependent protein catabolic process"/>
    <property type="evidence" value="ECO:0007669"/>
    <property type="project" value="InterPro"/>
</dbReference>
<dbReference type="PROSITE" id="PS51867">
    <property type="entry name" value="ZF_RING_GID"/>
    <property type="match status" value="1"/>
</dbReference>
<evidence type="ECO:0000313" key="10">
    <source>
        <dbReference type="Proteomes" id="UP000019118"/>
    </source>
</evidence>
<dbReference type="GO" id="GO:0005634">
    <property type="term" value="C:nucleus"/>
    <property type="evidence" value="ECO:0007669"/>
    <property type="project" value="TreeGrafter"/>
</dbReference>
<evidence type="ECO:0008006" key="11">
    <source>
        <dbReference type="Google" id="ProtNLM"/>
    </source>
</evidence>
<dbReference type="GO" id="GO:0061630">
    <property type="term" value="F:ubiquitin protein ligase activity"/>
    <property type="evidence" value="ECO:0007669"/>
    <property type="project" value="InterPro"/>
</dbReference>
<dbReference type="PROSITE" id="PS50896">
    <property type="entry name" value="LISH"/>
    <property type="match status" value="1"/>
</dbReference>
<reference evidence="9" key="2">
    <citation type="submission" date="2024-08" db="UniProtKB">
        <authorList>
            <consortium name="EnsemblMetazoa"/>
        </authorList>
    </citation>
    <scope>IDENTIFICATION</scope>
</reference>
<dbReference type="InterPro" id="IPR006594">
    <property type="entry name" value="LisH"/>
</dbReference>
<dbReference type="PROSITE" id="PS50897">
    <property type="entry name" value="CTLH"/>
    <property type="match status" value="1"/>
</dbReference>
<dbReference type="PANTHER" id="PTHR12170">
    <property type="entry name" value="MACROPHAGE ERYTHROBLAST ATTACHER-RELATED"/>
    <property type="match status" value="1"/>
</dbReference>
<sequence>MESCLAVEKDVVKVLTKFNAFNDHSKRVVTELIEQINGLKAELQNAPEDHTLTFIQQELLIQTMTKIKDTVSRLAIEHRDLHSSVSKVGKSIDRNFTPDFAACSRENVFNNPEKMDIINKVICKHYYRQGMHDVADALLKEAHVTVERYEKEPFTEVHHICDSLKNKDLEPLLAWATTHHDSLEAENSSLEFMTHRLKYIELLKLGAGFQSEAIAYARNHFRNFVQKHEKDIQTLMGMLLYVPNGISHSPYGIYFSTDTEMWLEIYDLFIKNACQLLGVSENSPLITCINAGCQAIPALLNIKQVMMQRQVSQIWKGAEELPIEIDLGSDSRYHSMFACPILRQQSTKNNPPMRLICGHVISKDALQKLANGNKLKCPYCPMEQSPQDARQVYF</sequence>
<dbReference type="AlphaFoldDB" id="A0AAR5QI26"/>
<evidence type="ECO:0000259" key="7">
    <source>
        <dbReference type="PROSITE" id="PS50897"/>
    </source>
</evidence>
<dbReference type="FunFam" id="3.30.40.10:FF:000143">
    <property type="entry name" value="Regulator of gluconeogenesis Rmd5"/>
    <property type="match status" value="1"/>
</dbReference>
<dbReference type="SMART" id="SM00668">
    <property type="entry name" value="CTLH"/>
    <property type="match status" value="1"/>
</dbReference>
<dbReference type="EnsemblMetazoa" id="XM_019917315.1">
    <property type="protein sequence ID" value="XP_019772874.1"/>
    <property type="gene ID" value="LOC109546371"/>
</dbReference>
<keyword evidence="5" id="KW-0862">Zinc</keyword>
<keyword evidence="10" id="KW-1185">Reference proteome</keyword>
<evidence type="ECO:0000256" key="3">
    <source>
        <dbReference type="ARBA" id="ARBA00022723"/>
    </source>
</evidence>
<evidence type="ECO:0000256" key="6">
    <source>
        <dbReference type="PROSITE-ProRule" id="PRU01215"/>
    </source>
</evidence>
<evidence type="ECO:0000256" key="4">
    <source>
        <dbReference type="ARBA" id="ARBA00022771"/>
    </source>
</evidence>
<dbReference type="SUPFAM" id="SSF57850">
    <property type="entry name" value="RING/U-box"/>
    <property type="match status" value="1"/>
</dbReference>
<feature type="zinc finger region" description="RING-Gid-type" evidence="6">
    <location>
        <begin position="339"/>
        <end position="380"/>
    </location>
</feature>
<keyword evidence="3" id="KW-0479">Metal-binding</keyword>
<evidence type="ECO:0000256" key="2">
    <source>
        <dbReference type="ARBA" id="ARBA00022490"/>
    </source>
</evidence>
<dbReference type="InterPro" id="IPR044063">
    <property type="entry name" value="ZF_RING_GID"/>
</dbReference>
<proteinExistence type="predicted"/>
<dbReference type="InterPro" id="IPR006595">
    <property type="entry name" value="CTLH_C"/>
</dbReference>
<organism evidence="9 10">
    <name type="scientific">Dendroctonus ponderosae</name>
    <name type="common">Mountain pine beetle</name>
    <dbReference type="NCBI Taxonomy" id="77166"/>
    <lineage>
        <taxon>Eukaryota</taxon>
        <taxon>Metazoa</taxon>
        <taxon>Ecdysozoa</taxon>
        <taxon>Arthropoda</taxon>
        <taxon>Hexapoda</taxon>
        <taxon>Insecta</taxon>
        <taxon>Pterygota</taxon>
        <taxon>Neoptera</taxon>
        <taxon>Endopterygota</taxon>
        <taxon>Coleoptera</taxon>
        <taxon>Polyphaga</taxon>
        <taxon>Cucujiformia</taxon>
        <taxon>Curculionidae</taxon>
        <taxon>Scolytinae</taxon>
        <taxon>Dendroctonus</taxon>
    </lineage>
</organism>
<feature type="domain" description="RING-Gid-type" evidence="8">
    <location>
        <begin position="339"/>
        <end position="380"/>
    </location>
</feature>
<dbReference type="InterPro" id="IPR013083">
    <property type="entry name" value="Znf_RING/FYVE/PHD"/>
</dbReference>
<name>A0AAR5QI26_DENPD</name>
<feature type="domain" description="CTLH" evidence="7">
    <location>
        <begin position="153"/>
        <end position="210"/>
    </location>
</feature>